<dbReference type="GeneID" id="83218650"/>
<dbReference type="PANTHER" id="PTHR12670">
    <property type="entry name" value="CERAMIDASE"/>
    <property type="match status" value="1"/>
</dbReference>
<feature type="binding site" evidence="4">
    <location>
        <position position="128"/>
    </location>
    <ligand>
        <name>Zn(2+)</name>
        <dbReference type="ChEBI" id="CHEBI:29105"/>
    </ligand>
</feature>
<feature type="binding site" evidence="4">
    <location>
        <position position="470"/>
    </location>
    <ligand>
        <name>Zn(2+)</name>
        <dbReference type="ChEBI" id="CHEBI:29105"/>
    </ligand>
</feature>
<evidence type="ECO:0000256" key="3">
    <source>
        <dbReference type="PIRSR" id="PIRSR606823-1"/>
    </source>
</evidence>
<keyword evidence="10" id="KW-1185">Reference proteome</keyword>
<feature type="signal peptide" evidence="6">
    <location>
        <begin position="1"/>
        <end position="21"/>
    </location>
</feature>
<dbReference type="GO" id="GO:0046872">
    <property type="term" value="F:metal ion binding"/>
    <property type="evidence" value="ECO:0007669"/>
    <property type="project" value="UniProtKB-KW"/>
</dbReference>
<comment type="caution">
    <text evidence="9">The sequence shown here is derived from an EMBL/GenBank/DDBJ whole genome shotgun (WGS) entry which is preliminary data.</text>
</comment>
<feature type="binding site" evidence="4">
    <location>
        <position position="511"/>
    </location>
    <ligand>
        <name>Zn(2+)</name>
        <dbReference type="ChEBI" id="CHEBI:29105"/>
    </ligand>
</feature>
<dbReference type="PANTHER" id="PTHR12670:SF1">
    <property type="entry name" value="NEUTRAL CERAMIDASE"/>
    <property type="match status" value="1"/>
</dbReference>
<evidence type="ECO:0000256" key="2">
    <source>
        <dbReference type="ARBA" id="ARBA00022801"/>
    </source>
</evidence>
<dbReference type="GO" id="GO:0017040">
    <property type="term" value="F:N-acylsphingosine amidohydrolase activity"/>
    <property type="evidence" value="ECO:0007669"/>
    <property type="project" value="UniProtKB-UniRule"/>
</dbReference>
<reference evidence="9 10" key="1">
    <citation type="submission" date="2023-03" db="EMBL/GenBank/DDBJ databases">
        <title>Genome sequence of Lichtheimia ornata CBS 291.66.</title>
        <authorList>
            <person name="Mohabir J.T."/>
            <person name="Shea T.P."/>
            <person name="Kurbessoian T."/>
            <person name="Berby B."/>
            <person name="Fontaine J."/>
            <person name="Livny J."/>
            <person name="Gnirke A."/>
            <person name="Stajich J.E."/>
            <person name="Cuomo C.A."/>
        </authorList>
    </citation>
    <scope>NUCLEOTIDE SEQUENCE [LARGE SCALE GENOMIC DNA]</scope>
    <source>
        <strain evidence="9">CBS 291.66</strain>
    </source>
</reference>
<evidence type="ECO:0000256" key="1">
    <source>
        <dbReference type="ARBA" id="ARBA00009835"/>
    </source>
</evidence>
<dbReference type="EMBL" id="JARTCD010000085">
    <property type="protein sequence ID" value="KAJ8653108.1"/>
    <property type="molecule type" value="Genomic_DNA"/>
</dbReference>
<evidence type="ECO:0000256" key="4">
    <source>
        <dbReference type="PIRSR" id="PIRSR606823-2"/>
    </source>
</evidence>
<dbReference type="Pfam" id="PF04734">
    <property type="entry name" value="Ceramidase_alk"/>
    <property type="match status" value="1"/>
</dbReference>
<proteinExistence type="inferred from homology"/>
<dbReference type="GO" id="GO:0046514">
    <property type="term" value="P:ceramide catabolic process"/>
    <property type="evidence" value="ECO:0007669"/>
    <property type="project" value="InterPro"/>
</dbReference>
<evidence type="ECO:0000313" key="9">
    <source>
        <dbReference type="EMBL" id="KAJ8653108.1"/>
    </source>
</evidence>
<evidence type="ECO:0000259" key="8">
    <source>
        <dbReference type="Pfam" id="PF17048"/>
    </source>
</evidence>
<feature type="domain" description="Neutral/alkaline non-lysosomal ceramidase C-terminal" evidence="8">
    <location>
        <begin position="542"/>
        <end position="715"/>
    </location>
</feature>
<evidence type="ECO:0000259" key="7">
    <source>
        <dbReference type="Pfam" id="PF04734"/>
    </source>
</evidence>
<comment type="cofactor">
    <cofactor evidence="4">
        <name>Zn(2+)</name>
        <dbReference type="ChEBI" id="CHEBI:29105"/>
    </cofactor>
    <text evidence="4">Binds 1 zinc ion per subunit.</text>
</comment>
<keyword evidence="2 5" id="KW-0378">Hydrolase</keyword>
<accession>A0AAD7XU91</accession>
<dbReference type="GO" id="GO:0042759">
    <property type="term" value="P:long-chain fatty acid biosynthetic process"/>
    <property type="evidence" value="ECO:0007669"/>
    <property type="project" value="TreeGrafter"/>
</dbReference>
<keyword evidence="5" id="KW-0443">Lipid metabolism</keyword>
<feature type="chain" id="PRO_5042029835" description="Neutral ceramidase" evidence="6">
    <location>
        <begin position="22"/>
        <end position="768"/>
    </location>
</feature>
<protein>
    <recommendedName>
        <fullName evidence="5">Neutral ceramidase</fullName>
        <ecNumber evidence="5">3.5.1.23</ecNumber>
    </recommendedName>
</protein>
<dbReference type="GO" id="GO:0016020">
    <property type="term" value="C:membrane"/>
    <property type="evidence" value="ECO:0007669"/>
    <property type="project" value="GOC"/>
</dbReference>
<sequence>MQHRHPSLLLLLLSFLLLVSSISTSSSSSDAYHYRIGTGKGDMTGPVSEVTFMGYAEWSQVGQGLLQRIYARAFIIHDDESTKKRVVFVNTDTQSMGDIVKKRVVQQLQAMYGPTLYTADNVMLSSTHTHSSMGGYLQYTLFQISVKGWLEETTQPMVDGIVRAIVQAHNNLERGSLTTNVGELLDANINRSPKAYLLNPEEERAHYNYDVDKDMTLLGFHADDDGSNSPMGFINWFAVHGTSVNASNKLVNGDNKGYAAYAAEHHFKNNFVAGFAQANEGDVSPNTEGAFCSGTDIPCDGSLDTQCPGSSKCFGRGPGWKISDYESNRIIGQRQADLAIELLEKADRMVQGPVDFRQKYWDITKTIIKKRDGTLGSPCPAAIGYGFAAGTTDNPAINGIYQNMTHGTFFWDTLKNIVKRPSKQQVECHAPKAIILDTGEMHLPYTWQPHILDVQLFRIGNFYIAAVPSEFTTMSGRRLRNAIKNKLVEYGIGDNETTVVLSGPANGYASYVTTFEEYQMQRFEGGGTAYGPYTLDAYIQVFEELATSIATDTPITHSEELFDYTSKAFSLLLSASADIAPMGRQFGDVIKDVKTIQQHDPPLMTLDGTADTTVAATFVAGNPRHDVMAEKTYLTVERQMDDGQWEVVRTDHDYDTRFRWRYTSRFVTQSEATIEWDIGKNVPAGIYRLGYFGHHKEFFSRKIVPHQGYSSEFTVQGHVDAIHGDTYCQPEEQDVDGCVGNNGGRVDTTPAFRYMTPFVMDFHYADKS</sequence>
<gene>
    <name evidence="9" type="ORF">O0I10_011249</name>
</gene>
<dbReference type="Gene3D" id="2.60.40.2300">
    <property type="entry name" value="Neutral/alkaline non-lysosomal ceramidase, C-terminal domain"/>
    <property type="match status" value="1"/>
</dbReference>
<keyword evidence="4" id="KW-0479">Metal-binding</keyword>
<dbReference type="InterPro" id="IPR006823">
    <property type="entry name" value="Ceramidase_alk"/>
</dbReference>
<name>A0AAD7XU91_9FUNG</name>
<dbReference type="GO" id="GO:0005576">
    <property type="term" value="C:extracellular region"/>
    <property type="evidence" value="ECO:0007669"/>
    <property type="project" value="TreeGrafter"/>
</dbReference>
<evidence type="ECO:0000256" key="5">
    <source>
        <dbReference type="RuleBase" id="RU366019"/>
    </source>
</evidence>
<feature type="domain" description="Neutral/alkaline non-lysosomal ceramidase N-terminal" evidence="7">
    <location>
        <begin position="34"/>
        <end position="540"/>
    </location>
</feature>
<comment type="similarity">
    <text evidence="1 5">Belongs to the neutral ceramidase family.</text>
</comment>
<feature type="binding site" evidence="4">
    <location>
        <position position="240"/>
    </location>
    <ligand>
        <name>Zn(2+)</name>
        <dbReference type="ChEBI" id="CHEBI:29105"/>
    </ligand>
</feature>
<evidence type="ECO:0000313" key="10">
    <source>
        <dbReference type="Proteomes" id="UP001234581"/>
    </source>
</evidence>
<dbReference type="Proteomes" id="UP001234581">
    <property type="component" value="Unassembled WGS sequence"/>
</dbReference>
<dbReference type="InterPro" id="IPR031331">
    <property type="entry name" value="NEUT/ALK_ceramidase_C"/>
</dbReference>
<keyword evidence="4" id="KW-0862">Zinc</keyword>
<dbReference type="RefSeq" id="XP_058338022.1">
    <property type="nucleotide sequence ID" value="XM_058491219.1"/>
</dbReference>
<dbReference type="AlphaFoldDB" id="A0AAD7XU91"/>
<keyword evidence="6" id="KW-0732">Signal</keyword>
<keyword evidence="5" id="KW-0746">Sphingolipid metabolism</keyword>
<organism evidence="9 10">
    <name type="scientific">Lichtheimia ornata</name>
    <dbReference type="NCBI Taxonomy" id="688661"/>
    <lineage>
        <taxon>Eukaryota</taxon>
        <taxon>Fungi</taxon>
        <taxon>Fungi incertae sedis</taxon>
        <taxon>Mucoromycota</taxon>
        <taxon>Mucoromycotina</taxon>
        <taxon>Mucoromycetes</taxon>
        <taxon>Mucorales</taxon>
        <taxon>Lichtheimiaceae</taxon>
        <taxon>Lichtheimia</taxon>
    </lineage>
</organism>
<dbReference type="InterPro" id="IPR031329">
    <property type="entry name" value="NEUT/ALK_ceramidase_N"/>
</dbReference>
<dbReference type="GO" id="GO:0046512">
    <property type="term" value="P:sphingosine biosynthetic process"/>
    <property type="evidence" value="ECO:0007669"/>
    <property type="project" value="TreeGrafter"/>
</dbReference>
<evidence type="ECO:0000256" key="6">
    <source>
        <dbReference type="SAM" id="SignalP"/>
    </source>
</evidence>
<dbReference type="InterPro" id="IPR038445">
    <property type="entry name" value="NCDase_C_sf"/>
</dbReference>
<comment type="catalytic activity">
    <reaction evidence="5">
        <text>an N-acylsphing-4-enine + H2O = sphing-4-enine + a fatty acid</text>
        <dbReference type="Rhea" id="RHEA:20856"/>
        <dbReference type="ChEBI" id="CHEBI:15377"/>
        <dbReference type="ChEBI" id="CHEBI:28868"/>
        <dbReference type="ChEBI" id="CHEBI:52639"/>
        <dbReference type="ChEBI" id="CHEBI:57756"/>
        <dbReference type="EC" id="3.5.1.23"/>
    </reaction>
</comment>
<dbReference type="Pfam" id="PF17048">
    <property type="entry name" value="Ceramidse_alk_C"/>
    <property type="match status" value="1"/>
</dbReference>
<dbReference type="EC" id="3.5.1.23" evidence="5"/>
<feature type="active site" description="Nucleophile" evidence="3">
    <location>
        <position position="284"/>
    </location>
</feature>